<keyword evidence="2" id="KW-0547">Nucleotide-binding</keyword>
<keyword evidence="1" id="KW-0540">Nuclease</keyword>
<keyword evidence="4 10" id="KW-0378">Hydrolase</keyword>
<evidence type="ECO:0000256" key="4">
    <source>
        <dbReference type="ARBA" id="ARBA00022801"/>
    </source>
</evidence>
<organism evidence="10 11">
    <name type="scientific">Haemophilus influenzae</name>
    <dbReference type="NCBI Taxonomy" id="727"/>
    <lineage>
        <taxon>Bacteria</taxon>
        <taxon>Pseudomonadati</taxon>
        <taxon>Pseudomonadota</taxon>
        <taxon>Gammaproteobacteria</taxon>
        <taxon>Pasteurellales</taxon>
        <taxon>Pasteurellaceae</taxon>
        <taxon>Haemophilus</taxon>
    </lineage>
</organism>
<dbReference type="GO" id="GO:0008854">
    <property type="term" value="F:exodeoxyribonuclease V activity"/>
    <property type="evidence" value="ECO:0007669"/>
    <property type="project" value="UniProtKB-EC"/>
</dbReference>
<evidence type="ECO:0000256" key="6">
    <source>
        <dbReference type="ARBA" id="ARBA00022839"/>
    </source>
</evidence>
<dbReference type="SUPFAM" id="SSF52540">
    <property type="entry name" value="P-loop containing nucleoside triphosphate hydrolases"/>
    <property type="match status" value="1"/>
</dbReference>
<dbReference type="GO" id="GO:0006281">
    <property type="term" value="P:DNA repair"/>
    <property type="evidence" value="ECO:0007669"/>
    <property type="project" value="UniProtKB-KW"/>
</dbReference>
<evidence type="ECO:0000256" key="9">
    <source>
        <dbReference type="ARBA" id="ARBA00023204"/>
    </source>
</evidence>
<dbReference type="InterPro" id="IPR027417">
    <property type="entry name" value="P-loop_NTPase"/>
</dbReference>
<evidence type="ECO:0000256" key="5">
    <source>
        <dbReference type="ARBA" id="ARBA00022806"/>
    </source>
</evidence>
<accession>A0A2X1RS76</accession>
<dbReference type="GO" id="GO:0004386">
    <property type="term" value="F:helicase activity"/>
    <property type="evidence" value="ECO:0007669"/>
    <property type="project" value="UniProtKB-KW"/>
</dbReference>
<keyword evidence="9" id="KW-0234">DNA repair</keyword>
<dbReference type="Proteomes" id="UP000249936">
    <property type="component" value="Unassembled WGS sequence"/>
</dbReference>
<evidence type="ECO:0000256" key="1">
    <source>
        <dbReference type="ARBA" id="ARBA00022722"/>
    </source>
</evidence>
<evidence type="ECO:0000313" key="10">
    <source>
        <dbReference type="EMBL" id="SPX42267.1"/>
    </source>
</evidence>
<proteinExistence type="predicted"/>
<keyword evidence="8" id="KW-0238">DNA-binding</keyword>
<dbReference type="EMBL" id="UASK01000006">
    <property type="protein sequence ID" value="SPX42267.1"/>
    <property type="molecule type" value="Genomic_DNA"/>
</dbReference>
<evidence type="ECO:0000256" key="8">
    <source>
        <dbReference type="ARBA" id="ARBA00023125"/>
    </source>
</evidence>
<dbReference type="Gene3D" id="1.10.10.160">
    <property type="match status" value="1"/>
</dbReference>
<evidence type="ECO:0000256" key="2">
    <source>
        <dbReference type="ARBA" id="ARBA00022741"/>
    </source>
</evidence>
<dbReference type="Pfam" id="PF04257">
    <property type="entry name" value="Exonuc_V_gamma"/>
    <property type="match status" value="1"/>
</dbReference>
<reference evidence="10 11" key="1">
    <citation type="submission" date="2018-06" db="EMBL/GenBank/DDBJ databases">
        <authorList>
            <consortium name="Pathogen Informatics"/>
            <person name="Doyle S."/>
        </authorList>
    </citation>
    <scope>NUCLEOTIDE SEQUENCE [LARGE SCALE GENOMIC DNA]</scope>
    <source>
        <strain evidence="10 11">NCTC11872</strain>
    </source>
</reference>
<protein>
    <submittedName>
        <fullName evidence="10">Exonuclease V (RecBCD complex), gamma chain</fullName>
        <ecNumber evidence="10">3.1.11.5</ecNumber>
    </submittedName>
</protein>
<dbReference type="GO" id="GO:0003677">
    <property type="term" value="F:DNA binding"/>
    <property type="evidence" value="ECO:0007669"/>
    <property type="project" value="UniProtKB-KW"/>
</dbReference>
<sequence>MFIVYYSNQLEKQKEILSSLFKSLPPEDPFQQDIILVQSPNMVQWLQIELAKETGISANLKFPMPASFIWQLYAQNLPATALENPFDKDSMMWRLMRLIPIFLEKENFSPLRNYLSSSPHSEQYKLYQLSSKIADLFDQYLVYRPEWIFAWEKGEDEQITAQIQKTAT</sequence>
<dbReference type="EC" id="3.1.11.5" evidence="10"/>
<evidence type="ECO:0000256" key="3">
    <source>
        <dbReference type="ARBA" id="ARBA00022763"/>
    </source>
</evidence>
<dbReference type="PANTHER" id="PTHR30591:SF1">
    <property type="entry name" value="RECBCD ENZYME SUBUNIT RECC"/>
    <property type="match status" value="1"/>
</dbReference>
<name>A0A2X1RS76_HAEIF</name>
<dbReference type="AlphaFoldDB" id="A0A2X1RS76"/>
<dbReference type="GO" id="GO:0005524">
    <property type="term" value="F:ATP binding"/>
    <property type="evidence" value="ECO:0007669"/>
    <property type="project" value="UniProtKB-KW"/>
</dbReference>
<evidence type="ECO:0000256" key="7">
    <source>
        <dbReference type="ARBA" id="ARBA00022840"/>
    </source>
</evidence>
<gene>
    <name evidence="10" type="primary">recC_1</name>
    <name evidence="10" type="ORF">NCTC11872_01898</name>
</gene>
<dbReference type="PANTHER" id="PTHR30591">
    <property type="entry name" value="RECBCD ENZYME SUBUNIT RECC"/>
    <property type="match status" value="1"/>
</dbReference>
<keyword evidence="3" id="KW-0227">DNA damage</keyword>
<keyword evidence="6 10" id="KW-0269">Exonuclease</keyword>
<dbReference type="Gene3D" id="3.40.50.10930">
    <property type="match status" value="1"/>
</dbReference>
<dbReference type="InterPro" id="IPR013986">
    <property type="entry name" value="DExx_box_DNA_helicase_dom_sf"/>
</dbReference>
<keyword evidence="5" id="KW-0347">Helicase</keyword>
<evidence type="ECO:0000313" key="11">
    <source>
        <dbReference type="Proteomes" id="UP000249936"/>
    </source>
</evidence>
<keyword evidence="7" id="KW-0067">ATP-binding</keyword>
<dbReference type="GO" id="GO:0006310">
    <property type="term" value="P:DNA recombination"/>
    <property type="evidence" value="ECO:0007669"/>
    <property type="project" value="TreeGrafter"/>
</dbReference>